<sequence>MFDDFDDNVWDEHQWEAHLNEIERRNTQLRKFIAPDSSNQIPRWLSILQENGNEMDAVDAFIEEELQFDDPFFGDNGEGFYDNLDDEEEDLFEDEDEWEDEDFFIDDYSDFNEGEEWKELSDEFSLSGFSSIEMLDIYNQSRELAADVLLWTETINPTYLQEGSCSDFVDNVLKIGAKIAGGYSFGFDREFMGGNIAYTKKALYCANDALTILQQELKGTSVISSLKYRQLHEQLFEIRNDIGIYIQDLRDEFNKGFK</sequence>
<keyword evidence="2" id="KW-1185">Reference proteome</keyword>
<dbReference type="EMBL" id="JAJNDC010000005">
    <property type="protein sequence ID" value="MCW9714385.1"/>
    <property type="molecule type" value="Genomic_DNA"/>
</dbReference>
<comment type="caution">
    <text evidence="1">The sequence shown here is derived from an EMBL/GenBank/DDBJ whole genome shotgun (WGS) entry which is preliminary data.</text>
</comment>
<dbReference type="Proteomes" id="UP001207337">
    <property type="component" value="Unassembled WGS sequence"/>
</dbReference>
<evidence type="ECO:0008006" key="3">
    <source>
        <dbReference type="Google" id="ProtNLM"/>
    </source>
</evidence>
<reference evidence="1 2" key="1">
    <citation type="submission" date="2021-11" db="EMBL/GenBank/DDBJ databases">
        <title>Aliifidinibius sp. nov., a new bacterium isolated from saline soil.</title>
        <authorList>
            <person name="Galisteo C."/>
            <person name="De La Haba R."/>
            <person name="Sanchez-Porro C."/>
            <person name="Ventosa A."/>
        </authorList>
    </citation>
    <scope>NUCLEOTIDE SEQUENCE [LARGE SCALE GENOMIC DNA]</scope>
    <source>
        <strain evidence="1 2">KACC 190600</strain>
    </source>
</reference>
<evidence type="ECO:0000313" key="2">
    <source>
        <dbReference type="Proteomes" id="UP001207337"/>
    </source>
</evidence>
<protein>
    <recommendedName>
        <fullName evidence="3">Four helix bundle protein</fullName>
    </recommendedName>
</protein>
<accession>A0ABT3Q2P4</accession>
<evidence type="ECO:0000313" key="1">
    <source>
        <dbReference type="EMBL" id="MCW9714385.1"/>
    </source>
</evidence>
<dbReference type="RefSeq" id="WP_265791636.1">
    <property type="nucleotide sequence ID" value="NZ_BAABRS010000005.1"/>
</dbReference>
<proteinExistence type="predicted"/>
<organism evidence="1 2">
    <name type="scientific">Fodinibius salicampi</name>
    <dbReference type="NCBI Taxonomy" id="1920655"/>
    <lineage>
        <taxon>Bacteria</taxon>
        <taxon>Pseudomonadati</taxon>
        <taxon>Balneolota</taxon>
        <taxon>Balneolia</taxon>
        <taxon>Balneolales</taxon>
        <taxon>Balneolaceae</taxon>
        <taxon>Fodinibius</taxon>
    </lineage>
</organism>
<gene>
    <name evidence="1" type="ORF">LQ318_15870</name>
</gene>
<name>A0ABT3Q2P4_9BACT</name>